<accession>A0A9D4UDZ0</accession>
<name>A0A9D4UDZ0_ADICA</name>
<gene>
    <name evidence="2" type="ORF">GOP47_0018654</name>
</gene>
<feature type="region of interest" description="Disordered" evidence="1">
    <location>
        <begin position="154"/>
        <end position="176"/>
    </location>
</feature>
<reference evidence="2" key="1">
    <citation type="submission" date="2021-01" db="EMBL/GenBank/DDBJ databases">
        <title>Adiantum capillus-veneris genome.</title>
        <authorList>
            <person name="Fang Y."/>
            <person name="Liao Q."/>
        </authorList>
    </citation>
    <scope>NUCLEOTIDE SEQUENCE</scope>
    <source>
        <strain evidence="2">H3</strain>
        <tissue evidence="2">Leaf</tissue>
    </source>
</reference>
<protein>
    <submittedName>
        <fullName evidence="2">Uncharacterized protein</fullName>
    </submittedName>
</protein>
<sequence>MLGQDENFHQSYGMPLGDHQYISWLAKEVWMDQLLEDATRLLQQVLDSTTDTNKVELPMGTAPSKHVDLKNSSHRLLYRFLMHLLVTKKIHACQTFAKLGQSSLYPRIEKRRVLEEEKEAYLKHMKGECKSDSEFMEEMTLDQRDKVDEELKALKEKDDQDAQTIGKKDGRPPSTNKVRHEIFGWWKHFHKEV</sequence>
<evidence type="ECO:0000313" key="2">
    <source>
        <dbReference type="EMBL" id="KAI5066030.1"/>
    </source>
</evidence>
<dbReference type="EMBL" id="JABFUD020000018">
    <property type="protein sequence ID" value="KAI5066030.1"/>
    <property type="molecule type" value="Genomic_DNA"/>
</dbReference>
<organism evidence="2 3">
    <name type="scientific">Adiantum capillus-veneris</name>
    <name type="common">Maidenhair fern</name>
    <dbReference type="NCBI Taxonomy" id="13818"/>
    <lineage>
        <taxon>Eukaryota</taxon>
        <taxon>Viridiplantae</taxon>
        <taxon>Streptophyta</taxon>
        <taxon>Embryophyta</taxon>
        <taxon>Tracheophyta</taxon>
        <taxon>Polypodiopsida</taxon>
        <taxon>Polypodiidae</taxon>
        <taxon>Polypodiales</taxon>
        <taxon>Pteridineae</taxon>
        <taxon>Pteridaceae</taxon>
        <taxon>Vittarioideae</taxon>
        <taxon>Adiantum</taxon>
    </lineage>
</organism>
<dbReference type="Proteomes" id="UP000886520">
    <property type="component" value="Chromosome 18"/>
</dbReference>
<proteinExistence type="predicted"/>
<evidence type="ECO:0000313" key="3">
    <source>
        <dbReference type="Proteomes" id="UP000886520"/>
    </source>
</evidence>
<keyword evidence="3" id="KW-1185">Reference proteome</keyword>
<evidence type="ECO:0000256" key="1">
    <source>
        <dbReference type="SAM" id="MobiDB-lite"/>
    </source>
</evidence>
<dbReference type="AlphaFoldDB" id="A0A9D4UDZ0"/>
<feature type="compositionally biased region" description="Basic and acidic residues" evidence="1">
    <location>
        <begin position="154"/>
        <end position="171"/>
    </location>
</feature>
<comment type="caution">
    <text evidence="2">The sequence shown here is derived from an EMBL/GenBank/DDBJ whole genome shotgun (WGS) entry which is preliminary data.</text>
</comment>